<protein>
    <submittedName>
        <fullName evidence="2">Uncharacterized protein</fullName>
    </submittedName>
</protein>
<keyword evidence="3" id="KW-1185">Reference proteome</keyword>
<name>A0A2T3Z6H2_TRIA4</name>
<dbReference type="Proteomes" id="UP000240493">
    <property type="component" value="Unassembled WGS sequence"/>
</dbReference>
<proteinExistence type="predicted"/>
<evidence type="ECO:0000313" key="3">
    <source>
        <dbReference type="Proteomes" id="UP000240493"/>
    </source>
</evidence>
<dbReference type="AlphaFoldDB" id="A0A2T3Z6H2"/>
<reference evidence="2 3" key="1">
    <citation type="submission" date="2016-07" db="EMBL/GenBank/DDBJ databases">
        <title>Multiple horizontal gene transfer events from other fungi enriched the ability of initially mycotrophic Trichoderma (Ascomycota) to feed on dead plant biomass.</title>
        <authorList>
            <consortium name="DOE Joint Genome Institute"/>
            <person name="Aerts A."/>
            <person name="Atanasova L."/>
            <person name="Chenthamara K."/>
            <person name="Zhang J."/>
            <person name="Grujic M."/>
            <person name="Henrissat B."/>
            <person name="Kuo A."/>
            <person name="Salamov A."/>
            <person name="Lipzen A."/>
            <person name="Labutti K."/>
            <person name="Barry K."/>
            <person name="Miao Y."/>
            <person name="Rahimi M.J."/>
            <person name="Shen Q."/>
            <person name="Grigoriev I.V."/>
            <person name="Kubicek C.P."/>
            <person name="Druzhinina I.S."/>
        </authorList>
    </citation>
    <scope>NUCLEOTIDE SEQUENCE [LARGE SCALE GENOMIC DNA]</scope>
    <source>
        <strain evidence="2 3">CBS 433.97</strain>
    </source>
</reference>
<accession>A0A2T3Z6H2</accession>
<feature type="region of interest" description="Disordered" evidence="1">
    <location>
        <begin position="1"/>
        <end position="67"/>
    </location>
</feature>
<feature type="compositionally biased region" description="Acidic residues" evidence="1">
    <location>
        <begin position="58"/>
        <end position="67"/>
    </location>
</feature>
<sequence length="67" mass="7336">MSQSYNWPNDDETDSQSPYSPSSHSKESQSATPAVRSRLRPAGKHPASLPSADRVSDTSDEEDRTIS</sequence>
<gene>
    <name evidence="2" type="ORF">M441DRAFT_59149</name>
</gene>
<organism evidence="2 3">
    <name type="scientific">Trichoderma asperellum (strain ATCC 204424 / CBS 433.97 / NBRC 101777)</name>
    <dbReference type="NCBI Taxonomy" id="1042311"/>
    <lineage>
        <taxon>Eukaryota</taxon>
        <taxon>Fungi</taxon>
        <taxon>Dikarya</taxon>
        <taxon>Ascomycota</taxon>
        <taxon>Pezizomycotina</taxon>
        <taxon>Sordariomycetes</taxon>
        <taxon>Hypocreomycetidae</taxon>
        <taxon>Hypocreales</taxon>
        <taxon>Hypocreaceae</taxon>
        <taxon>Trichoderma</taxon>
    </lineage>
</organism>
<dbReference type="EMBL" id="KZ679263">
    <property type="protein sequence ID" value="PTB40395.1"/>
    <property type="molecule type" value="Genomic_DNA"/>
</dbReference>
<evidence type="ECO:0000256" key="1">
    <source>
        <dbReference type="SAM" id="MobiDB-lite"/>
    </source>
</evidence>
<evidence type="ECO:0000313" key="2">
    <source>
        <dbReference type="EMBL" id="PTB40395.1"/>
    </source>
</evidence>